<reference evidence="3 4" key="1">
    <citation type="submission" date="2024-02" db="EMBL/GenBank/DDBJ databases">
        <authorList>
            <person name="Daric V."/>
            <person name="Darras S."/>
        </authorList>
    </citation>
    <scope>NUCLEOTIDE SEQUENCE [LARGE SCALE GENOMIC DNA]</scope>
</reference>
<evidence type="ECO:0000313" key="3">
    <source>
        <dbReference type="EMBL" id="CAK8676948.1"/>
    </source>
</evidence>
<dbReference type="EMBL" id="CAWYQH010000035">
    <property type="protein sequence ID" value="CAK8676948.1"/>
    <property type="molecule type" value="Genomic_DNA"/>
</dbReference>
<gene>
    <name evidence="3" type="ORF">CVLEPA_LOCUS6364</name>
</gene>
<dbReference type="InterPro" id="IPR048255">
    <property type="entry name" value="IML1_N"/>
</dbReference>
<name>A0ABP0FDL0_CLALP</name>
<dbReference type="InterPro" id="IPR027244">
    <property type="entry name" value="IML1"/>
</dbReference>
<sequence>MKQFKLKKHQQNYNDEPLLFNTSDLPNVRPEDILKIYNCDGNSSNFMLFKVKTLSDCLPKDTVSIETTLANAFGLHVFQNVYVEQVEHEEVTIDLFEVTFKDQYISRSDMWRLKKYLVNSCAHIDQYLEFSDIRAQVSELWTNSTKVKFGYISDNTNFVLRSFTAEVYVFIQMSSEMWEFDAYGYLQFERAVNGFLKALFTQWKNKKCCHELTLVLFSRTFYETQSIEDFPENIRDAIRQDYRNVFYTDFYKCVVQMQRIDDCTLLLPQLKELFHGYEKLTKIPGCPNGRNSSSAEGNFLEAINMSLNVFEKHNIDRNFDRTGQIVVCVTPGVGVFDVDRDLTILTKQRMIDNGIGSDLICLGQQPLHAVPLFKFHHRHIGCNSTKQETESPRNSAKYDNVCGHDFNIPHWINHSFYTSNPFPDKGTTNINYIPRVHVPINKSKPVQSLTSLPASKSHSAGADELPLVQQMSYAEYDKQVFSYQKPGTSVKAQVSGKIVYPKYFAPDSSSSVQGQISSPRNTVKEYEKRGITKPVYIPLSKMHKSCNKLENGVASSLGAVVNLKGYNQESLDLRPIIGSATNSRTSHGYRKNDTVTQRRSLFNPFNPSYMFAPLTANRRRWVHTYPRGPQGEALVLHHENANAFHQEASLISDTYANENGEKSQPLSLAGCGNSFFAGSPTISPYDEQHHMFMSKEYKDYATSNSSVSSGTSRRSLLANITLEYSPAEGFATFKGFRSRKPISSYGLSWIWGIAGDIQWTSDTNTGLDWKSLKCPACLPITTDYCPNQHHLQNAYTEQAYNLVPDEITSHNDKSMADDTAKAKQNYNDRGSRNSKEIFLELINQRLCQGFQIIKKTYRCRNTDSYSSCVTLTSPAASELSFHCMGSDTSPAYISSAKGTIGEASVNSYMLSHGRQYHIVSLLDEEDKIGVKIYKPRHPFKTVRVKYNYMLWPKTRSQFGVEHTFFDYEKVEDWYWNHLDNYVCDPDENGPELDMNLKWWQTKFVLITSPNRRLQVLKTANENSADKSRFDVFSGCNCSKSHDNPLEAGHCAAMTEGFIRFLEHLNKFKRANNQSSRKSWKTLTSLSGTLSKSYSSITTGGIYSSVRATPTPPPCPSSSTPTSSECSTPVRSLLSDTAHADKPPLISGMLMHGVDAKPIPIKSTTDNILQAVPSCEKHGFPSLSTKSDLAEIAAALKHQQYGLNFLPAGCGVPKYSFISLEAVHWSLENIDDIITIKDACHLFETMRKLNFFSHVSGNSSCAFKYGYILYTMPEDNVELEIEDPTSYQYQSMLVGPYSKTQNRWFEVAINYCNNDDVEKDLSKSASNKILSSANETVDSQEKQNLCNKKHIQFSSNHQHKVVTIPLLNKMRAHRCEWCQIKYSSSTHVGIHTLVFSFELLWIVATATSIFNMLQVMFREAARCDLYLFPVPINPFAFPHSASLSPLTSPLFISLNVQAIKESIKESSCTQSFQHFIATLMEGILHRFGFVCDNTDASNLESAVFIHFTGQVLTQICSNSDTAQSNKSSTCSVESSHFTQRCQEKEKTGFYWTNNYMQTKRWKLSSFTDECVPGELEEDFVKFCSNTDLRLADFAKSLCSG</sequence>
<dbReference type="InterPro" id="IPR036390">
    <property type="entry name" value="WH_DNA-bd_sf"/>
</dbReference>
<proteinExistence type="predicted"/>
<evidence type="ECO:0000259" key="2">
    <source>
        <dbReference type="PROSITE" id="PS50186"/>
    </source>
</evidence>
<dbReference type="PANTHER" id="PTHR13179">
    <property type="entry name" value="DEP DOMAIN CONTAINING PROTEIN 5"/>
    <property type="match status" value="1"/>
</dbReference>
<dbReference type="Gene3D" id="1.10.10.10">
    <property type="entry name" value="Winged helix-like DNA-binding domain superfamily/Winged helix DNA-binding domain"/>
    <property type="match status" value="1"/>
</dbReference>
<dbReference type="PANTHER" id="PTHR13179:SF8">
    <property type="entry name" value="GATOR COMPLEX PROTEIN DEPDC5"/>
    <property type="match status" value="1"/>
</dbReference>
<dbReference type="InterPro" id="IPR045838">
    <property type="entry name" value="DEPDC5_CTD"/>
</dbReference>
<comment type="caution">
    <text evidence="3">The sequence shown here is derived from an EMBL/GenBank/DDBJ whole genome shotgun (WGS) entry which is preliminary data.</text>
</comment>
<dbReference type="PROSITE" id="PS50186">
    <property type="entry name" value="DEP"/>
    <property type="match status" value="1"/>
</dbReference>
<dbReference type="InterPro" id="IPR055213">
    <property type="entry name" value="IML1_double_psi_beta_barrel"/>
</dbReference>
<evidence type="ECO:0000256" key="1">
    <source>
        <dbReference type="SAM" id="MobiDB-lite"/>
    </source>
</evidence>
<dbReference type="Proteomes" id="UP001642483">
    <property type="component" value="Unassembled WGS sequence"/>
</dbReference>
<feature type="compositionally biased region" description="Low complexity" evidence="1">
    <location>
        <begin position="1116"/>
        <end position="1127"/>
    </location>
</feature>
<dbReference type="InterPro" id="IPR036388">
    <property type="entry name" value="WH-like_DNA-bd_sf"/>
</dbReference>
<accession>A0ABP0FDL0</accession>
<feature type="region of interest" description="Disordered" evidence="1">
    <location>
        <begin position="1104"/>
        <end position="1127"/>
    </location>
</feature>
<feature type="domain" description="DEP" evidence="2">
    <location>
        <begin position="1213"/>
        <end position="1290"/>
    </location>
</feature>
<dbReference type="Pfam" id="PF12257">
    <property type="entry name" value="IML1"/>
    <property type="match status" value="1"/>
</dbReference>
<dbReference type="SUPFAM" id="SSF46785">
    <property type="entry name" value="Winged helix' DNA-binding domain"/>
    <property type="match status" value="1"/>
</dbReference>
<dbReference type="Pfam" id="PF19418">
    <property type="entry name" value="DEPDC5_CTD"/>
    <property type="match status" value="1"/>
</dbReference>
<protein>
    <recommendedName>
        <fullName evidence="2">DEP domain-containing protein</fullName>
    </recommendedName>
</protein>
<dbReference type="Pfam" id="PF23013">
    <property type="entry name" value="IML1_N"/>
    <property type="match status" value="1"/>
</dbReference>
<evidence type="ECO:0000313" key="4">
    <source>
        <dbReference type="Proteomes" id="UP001642483"/>
    </source>
</evidence>
<keyword evidence="4" id="KW-1185">Reference proteome</keyword>
<organism evidence="3 4">
    <name type="scientific">Clavelina lepadiformis</name>
    <name type="common">Light-bulb sea squirt</name>
    <name type="synonym">Ascidia lepadiformis</name>
    <dbReference type="NCBI Taxonomy" id="159417"/>
    <lineage>
        <taxon>Eukaryota</taxon>
        <taxon>Metazoa</taxon>
        <taxon>Chordata</taxon>
        <taxon>Tunicata</taxon>
        <taxon>Ascidiacea</taxon>
        <taxon>Aplousobranchia</taxon>
        <taxon>Clavelinidae</taxon>
        <taxon>Clavelina</taxon>
    </lineage>
</organism>
<dbReference type="InterPro" id="IPR000591">
    <property type="entry name" value="DEP_dom"/>
</dbReference>